<sequence length="404" mass="46024">MNTRDEAYEKSIELLHSLGTKDGFLASKENVENYERVWARDGVVAGIASLLVGDEKLIKTFEKTLDTLRVHQDETGRIPSNVTPETGATSYGTTVGRVDATLWYIIGVIALTKLANAHTFFSRHRASVEKALFYLSCLELNGRGLLYIPQGGDWADEYINHGYVLFDEMLYYFALTAYGTLTGNKKALKSRDLLANLIRVNYFPNESNRNSDFVYHRALYDYAINMDRPPIPASYFTNHSIRFQVDTFAISLLLSSDILNASERSNISDYVRKSCQHDGFPILPAFHPIITEKDCEWRHLKLDFLYEFRNKKNEYHNGGLWPLVHGFFISAQPKEQQTAIQELDAFAETLARDGYIFPEFYHGTTFEALGTKKLGFSASAYLIAYESIMHKKMLFEALSENKSV</sequence>
<accession>A0A3B0VKS0</accession>
<dbReference type="InterPro" id="IPR012341">
    <property type="entry name" value="6hp_glycosidase-like_sf"/>
</dbReference>
<organism evidence="1">
    <name type="scientific">hydrothermal vent metagenome</name>
    <dbReference type="NCBI Taxonomy" id="652676"/>
    <lineage>
        <taxon>unclassified sequences</taxon>
        <taxon>metagenomes</taxon>
        <taxon>ecological metagenomes</taxon>
    </lineage>
</organism>
<dbReference type="InterPro" id="IPR008928">
    <property type="entry name" value="6-hairpin_glycosidase_sf"/>
</dbReference>
<dbReference type="SUPFAM" id="SSF48208">
    <property type="entry name" value="Six-hairpin glycosidases"/>
    <property type="match status" value="1"/>
</dbReference>
<evidence type="ECO:0000313" key="1">
    <source>
        <dbReference type="EMBL" id="VAW32254.1"/>
    </source>
</evidence>
<dbReference type="AlphaFoldDB" id="A0A3B0VKS0"/>
<dbReference type="Gene3D" id="1.50.10.10">
    <property type="match status" value="1"/>
</dbReference>
<name>A0A3B0VKS0_9ZZZZ</name>
<gene>
    <name evidence="1" type="ORF">MNBD_CPR01-436</name>
</gene>
<reference evidence="1" key="1">
    <citation type="submission" date="2018-06" db="EMBL/GenBank/DDBJ databases">
        <authorList>
            <person name="Zhirakovskaya E."/>
        </authorList>
    </citation>
    <scope>NUCLEOTIDE SEQUENCE</scope>
</reference>
<dbReference type="EMBL" id="UOEV01000032">
    <property type="protein sequence ID" value="VAW32254.1"/>
    <property type="molecule type" value="Genomic_DNA"/>
</dbReference>
<protein>
    <submittedName>
        <fullName evidence="1">Uncharacterized protein</fullName>
    </submittedName>
</protein>
<proteinExistence type="predicted"/>
<dbReference type="GO" id="GO:0005975">
    <property type="term" value="P:carbohydrate metabolic process"/>
    <property type="evidence" value="ECO:0007669"/>
    <property type="project" value="InterPro"/>
</dbReference>